<feature type="domain" description="Smad anchor for receptor activation-like C-terminal" evidence="1">
    <location>
        <begin position="166"/>
        <end position="542"/>
    </location>
</feature>
<evidence type="ECO:0000313" key="2">
    <source>
        <dbReference type="EMBL" id="OQR80028.1"/>
    </source>
</evidence>
<dbReference type="InParanoid" id="A0A1V9Y375"/>
<protein>
    <submittedName>
        <fullName evidence="2">Zinc finger FYVE domain-containing protein 9-like</fullName>
    </submittedName>
</protein>
<dbReference type="PANTHER" id="PTHR46319:SF3">
    <property type="entry name" value="ZINC FINGER FYVE DOMAIN-CONTAINING PROTEIN"/>
    <property type="match status" value="1"/>
</dbReference>
<sequence length="563" mass="62298">MRKFRSFSITDSLGVLPNLLLSKEFPHYETPITVGTLFNLLQDSSLPPVAFGLPRHNIQVMAKIVEMECCVGSRVWSFCSSGLAAFGQDEVAFVLEWHQDDELAVPRDVFTLYQVLFENASKGTPVSDMGHLDFPGGLLNSSEHAAFLFVRRTLQCVKRLVTPNPLQESTYLVALLVLKTEVPWAKLFPLRLLLRLGAEFRSYPCPLVSSRFRKPVYFHEHQSILTILADFTNYQYTIQNIPGLVIHEIGKKTTILAPKNRYELMMKASSTNENILALGANFSPTADSHLVCTQNDDGSFQSQTFNSASNQINVRGASFVVFSGSLKSNSGFTARRSVVEDGLLIQVSPLDMSRLKQAIHDMSDYRVICKPTPPSNYTKKVSGDCDGANFPGGGDASDGVTRDDEEEFIELVWAADECTRNEGATSVLDGTSLAGVPSCRIFSGTDYHSVRFLVRWTEVFFLANKDTELDLPDPNRLIDATARSMCVALLPHAAKLYEMDLTKLALRISLDPDQFGYEIGAGGSALAHEFLGEVDSALVPIITSLDGSHQPMKIELIFYILLK</sequence>
<dbReference type="Gene3D" id="3.30.1360.220">
    <property type="entry name" value="Domain of unknown function (DUF3480), N-terminal subdomain"/>
    <property type="match status" value="1"/>
</dbReference>
<reference evidence="2 3" key="1">
    <citation type="journal article" date="2017" name="Gigascience">
        <title>Draft genome of the honey bee ectoparasitic mite, Tropilaelaps mercedesae, is shaped by the parasitic life history.</title>
        <authorList>
            <person name="Dong X."/>
            <person name="Armstrong S.D."/>
            <person name="Xia D."/>
            <person name="Makepeace B.L."/>
            <person name="Darby A.C."/>
            <person name="Kadowaki T."/>
        </authorList>
    </citation>
    <scope>NUCLEOTIDE SEQUENCE [LARGE SCALE GENOMIC DNA]</scope>
    <source>
        <strain evidence="2">Wuxi-XJTLU</strain>
    </source>
</reference>
<dbReference type="InterPro" id="IPR022557">
    <property type="entry name" value="SARA-like_C"/>
</dbReference>
<dbReference type="EMBL" id="MNPL01000421">
    <property type="protein sequence ID" value="OQR80028.1"/>
    <property type="molecule type" value="Genomic_DNA"/>
</dbReference>
<dbReference type="Pfam" id="PF11979">
    <property type="entry name" value="SARA_C"/>
    <property type="match status" value="1"/>
</dbReference>
<dbReference type="Gene3D" id="3.30.500.40">
    <property type="match status" value="1"/>
</dbReference>
<dbReference type="AlphaFoldDB" id="A0A1V9Y375"/>
<evidence type="ECO:0000259" key="1">
    <source>
        <dbReference type="SMART" id="SM01421"/>
    </source>
</evidence>
<dbReference type="Proteomes" id="UP000192247">
    <property type="component" value="Unassembled WGS sequence"/>
</dbReference>
<gene>
    <name evidence="2" type="ORF">BIW11_05339</name>
</gene>
<accession>A0A1V9Y375</accession>
<dbReference type="GO" id="GO:0031901">
    <property type="term" value="C:early endosome membrane"/>
    <property type="evidence" value="ECO:0007669"/>
    <property type="project" value="TreeGrafter"/>
</dbReference>
<dbReference type="OrthoDB" id="5872154at2759"/>
<name>A0A1V9Y375_9ACAR</name>
<proteinExistence type="predicted"/>
<evidence type="ECO:0000313" key="3">
    <source>
        <dbReference type="Proteomes" id="UP000192247"/>
    </source>
</evidence>
<comment type="caution">
    <text evidence="2">The sequence shown here is derived from an EMBL/GenBank/DDBJ whole genome shotgun (WGS) entry which is preliminary data.</text>
</comment>
<dbReference type="PANTHER" id="PTHR46319">
    <property type="entry name" value="ZINC FINGER FYVE DOMAIN-CONTAINING PROTEIN"/>
    <property type="match status" value="1"/>
</dbReference>
<dbReference type="STRING" id="418985.A0A1V9Y375"/>
<organism evidence="2 3">
    <name type="scientific">Tropilaelaps mercedesae</name>
    <dbReference type="NCBI Taxonomy" id="418985"/>
    <lineage>
        <taxon>Eukaryota</taxon>
        <taxon>Metazoa</taxon>
        <taxon>Ecdysozoa</taxon>
        <taxon>Arthropoda</taxon>
        <taxon>Chelicerata</taxon>
        <taxon>Arachnida</taxon>
        <taxon>Acari</taxon>
        <taxon>Parasitiformes</taxon>
        <taxon>Mesostigmata</taxon>
        <taxon>Gamasina</taxon>
        <taxon>Dermanyssoidea</taxon>
        <taxon>Laelapidae</taxon>
        <taxon>Tropilaelaps</taxon>
    </lineage>
</organism>
<keyword evidence="3" id="KW-1185">Reference proteome</keyword>
<dbReference type="GO" id="GO:0016197">
    <property type="term" value="P:endosomal transport"/>
    <property type="evidence" value="ECO:0007669"/>
    <property type="project" value="TreeGrafter"/>
</dbReference>
<dbReference type="SMART" id="SM01421">
    <property type="entry name" value="DUF3480"/>
    <property type="match status" value="1"/>
</dbReference>